<gene>
    <name evidence="1" type="ORF">BKE30_00600</name>
</gene>
<sequence length="162" mass="18696">MSAATPYTISVYRDLDQDILHKTLEVSTYNDIPRSEHRDAFYQIKAQGINIKHSDFLVGDGDIEITQLITANDEYLPELIEEIDHLIRQCSSNWDSFNDEIAEKLNMDFETKIGYRNPKVIDYGFSESELVLIDILAFIRYGLNYLKNNIGSSMVIHIEETL</sequence>
<accession>A0A1S8CYF9</accession>
<protein>
    <submittedName>
        <fullName evidence="1">Uncharacterized protein</fullName>
    </submittedName>
</protein>
<dbReference type="Proteomes" id="UP000192132">
    <property type="component" value="Unassembled WGS sequence"/>
</dbReference>
<comment type="caution">
    <text evidence="1">The sequence shown here is derived from an EMBL/GenBank/DDBJ whole genome shotgun (WGS) entry which is preliminary data.</text>
</comment>
<evidence type="ECO:0000313" key="1">
    <source>
        <dbReference type="EMBL" id="ONG42230.1"/>
    </source>
</evidence>
<dbReference type="AlphaFoldDB" id="A0A1S8CYF9"/>
<organism evidence="1 2">
    <name type="scientific">Alkanindiges hydrocarboniclasticus</name>
    <dbReference type="NCBI Taxonomy" id="1907941"/>
    <lineage>
        <taxon>Bacteria</taxon>
        <taxon>Pseudomonadati</taxon>
        <taxon>Pseudomonadota</taxon>
        <taxon>Gammaproteobacteria</taxon>
        <taxon>Moraxellales</taxon>
        <taxon>Moraxellaceae</taxon>
        <taxon>Alkanindiges</taxon>
    </lineage>
</organism>
<name>A0A1S8CYF9_9GAMM</name>
<reference evidence="1 2" key="1">
    <citation type="submission" date="2016-10" db="EMBL/GenBank/DDBJ databases">
        <title>Draft Genome sequence of Alkanindiges sp. strain H1.</title>
        <authorList>
            <person name="Subhash Y."/>
            <person name="Lee S."/>
        </authorList>
    </citation>
    <scope>NUCLEOTIDE SEQUENCE [LARGE SCALE GENOMIC DNA]</scope>
    <source>
        <strain evidence="1 2">H1</strain>
    </source>
</reference>
<evidence type="ECO:0000313" key="2">
    <source>
        <dbReference type="Proteomes" id="UP000192132"/>
    </source>
</evidence>
<dbReference type="RefSeq" id="WP_076876738.1">
    <property type="nucleotide sequence ID" value="NZ_MLCN01000002.1"/>
</dbReference>
<proteinExistence type="predicted"/>
<dbReference type="EMBL" id="MLCN01000002">
    <property type="protein sequence ID" value="ONG42230.1"/>
    <property type="molecule type" value="Genomic_DNA"/>
</dbReference>
<keyword evidence="2" id="KW-1185">Reference proteome</keyword>